<dbReference type="AlphaFoldDB" id="A0A5N6P758"/>
<feature type="region of interest" description="Disordered" evidence="1">
    <location>
        <begin position="1"/>
        <end position="56"/>
    </location>
</feature>
<dbReference type="PANTHER" id="PTHR35317:SF44">
    <property type="entry name" value="RNA-DIRECTED DNA POLYMERASE"/>
    <property type="match status" value="1"/>
</dbReference>
<gene>
    <name evidence="2" type="ORF">E3N88_11964</name>
</gene>
<dbReference type="Proteomes" id="UP000326396">
    <property type="component" value="Linkage Group LG14"/>
</dbReference>
<name>A0A5N6P758_9ASTR</name>
<dbReference type="OrthoDB" id="422839at2759"/>
<keyword evidence="3" id="KW-1185">Reference proteome</keyword>
<dbReference type="PANTHER" id="PTHR35317">
    <property type="entry name" value="OS04G0629600 PROTEIN"/>
    <property type="match status" value="1"/>
</dbReference>
<evidence type="ECO:0000256" key="1">
    <source>
        <dbReference type="SAM" id="MobiDB-lite"/>
    </source>
</evidence>
<evidence type="ECO:0000313" key="2">
    <source>
        <dbReference type="EMBL" id="KAD5960492.1"/>
    </source>
</evidence>
<feature type="compositionally biased region" description="Basic and acidic residues" evidence="1">
    <location>
        <begin position="10"/>
        <end position="23"/>
    </location>
</feature>
<evidence type="ECO:0000313" key="3">
    <source>
        <dbReference type="Proteomes" id="UP000326396"/>
    </source>
</evidence>
<evidence type="ECO:0008006" key="4">
    <source>
        <dbReference type="Google" id="ProtNLM"/>
    </source>
</evidence>
<protein>
    <recommendedName>
        <fullName evidence="4">DUF4219 domain-containing protein</fullName>
    </recommendedName>
</protein>
<accession>A0A5N6P758</accession>
<feature type="compositionally biased region" description="Basic residues" evidence="1">
    <location>
        <begin position="37"/>
        <end position="46"/>
    </location>
</feature>
<sequence>MRSRPSEVTTLEKRLPKIEDKGRTQSPGRTRSEGRDRKKKSRKINGRTKESTPASLQCPMLSMENYNIWAIRIKALFRVHGILEAIEPGPGVVVEAKKDDMAVAMLYQSIPEELVLQVAAFRTAREIWEALKTRFIGETESIDEFAMKLSQFVTRSNVLGSTIEDKVLVKKLLGAVFRVHGILEAIEPGPGVVVEAKKDGMAVAMLYLSIQEELVLQVAAFRTTKEIWEALKTSFIGVERVREAQL</sequence>
<proteinExistence type="predicted"/>
<dbReference type="EMBL" id="SZYD01000006">
    <property type="protein sequence ID" value="KAD5960492.1"/>
    <property type="molecule type" value="Genomic_DNA"/>
</dbReference>
<comment type="caution">
    <text evidence="2">The sequence shown here is derived from an EMBL/GenBank/DDBJ whole genome shotgun (WGS) entry which is preliminary data.</text>
</comment>
<organism evidence="2 3">
    <name type="scientific">Mikania micrantha</name>
    <name type="common">bitter vine</name>
    <dbReference type="NCBI Taxonomy" id="192012"/>
    <lineage>
        <taxon>Eukaryota</taxon>
        <taxon>Viridiplantae</taxon>
        <taxon>Streptophyta</taxon>
        <taxon>Embryophyta</taxon>
        <taxon>Tracheophyta</taxon>
        <taxon>Spermatophyta</taxon>
        <taxon>Magnoliopsida</taxon>
        <taxon>eudicotyledons</taxon>
        <taxon>Gunneridae</taxon>
        <taxon>Pentapetalae</taxon>
        <taxon>asterids</taxon>
        <taxon>campanulids</taxon>
        <taxon>Asterales</taxon>
        <taxon>Asteraceae</taxon>
        <taxon>Asteroideae</taxon>
        <taxon>Heliantheae alliance</taxon>
        <taxon>Eupatorieae</taxon>
        <taxon>Mikania</taxon>
    </lineage>
</organism>
<reference evidence="2 3" key="1">
    <citation type="submission" date="2019-05" db="EMBL/GenBank/DDBJ databases">
        <title>Mikania micrantha, genome provides insights into the molecular mechanism of rapid growth.</title>
        <authorList>
            <person name="Liu B."/>
        </authorList>
    </citation>
    <scope>NUCLEOTIDE SEQUENCE [LARGE SCALE GENOMIC DNA]</scope>
    <source>
        <strain evidence="2">NLD-2019</strain>
        <tissue evidence="2">Leaf</tissue>
    </source>
</reference>